<name>A0A154PNG8_DUFNO</name>
<proteinExistence type="predicted"/>
<dbReference type="Pfam" id="PF23070">
    <property type="entry name" value="DUF7043"/>
    <property type="match status" value="1"/>
</dbReference>
<accession>A0A154PNG8</accession>
<evidence type="ECO:0000259" key="4">
    <source>
        <dbReference type="Pfam" id="PF23071"/>
    </source>
</evidence>
<dbReference type="Pfam" id="PF23069">
    <property type="entry name" value="DUF7042"/>
    <property type="match status" value="1"/>
</dbReference>
<feature type="compositionally biased region" description="Basic and acidic residues" evidence="1">
    <location>
        <begin position="30"/>
        <end position="52"/>
    </location>
</feature>
<sequence length="694" mass="78180">MTGGRWGGKREEGTRSFGGRLVDDDGLCELAKRKDRQEPRSSGKRQLFRDPLGETQRERMLEAFRWARVATFPIADTPSEAMSFVSCLGVHCPNSHFVGSYDFNAHRVNATVITSDGLRGYDPQFMVGCYFPAELQGEFVTQVSGTEASDTTGEPIQYSTINITYNAIPVWGYCHRRVGDNVLLMDRYGDGECIRCFHLLRRSRNVIEVFSENLNRCYTTISTALASCNSLNSTSILYRTTEIGGVPIRNEYCPITGQYHFKYSLNNGSEKAIECNSFSSSFNNCPDGSVLRLHFNRCTFEYQTNLTFNCLGNWPGPNGSTYFALLDSNAITEGRPQYRCGLFHVDNIKGKTYMALSSDSSCSENLDNSTSGYETLVLSKVPNQKKMPNYVKTHVATFPKWAQGLWEESLIINGTMTFTDLNGYNSYTFITVDSNEETGRYIVYSKDQCEQAAYVCLMMRQRSENVLEFTIGMVMSPVYQTYLCDDPNLDKPVWMTQARVERAVESPCPITGQYMGMITDLSGMCAELSSNCNTREIMYFKVTDCESGELYEERTYLCLGQWEERGVMYTYTMRNDTGTNECFVGLIINDEEIYIKEAGDHCIRNIGPKKEGMRLYKKGQCYGNSPSPAPTPMKPIPRNPIMRIATTPRSRISESDQLPGNNIPSLSSGKDTASCNFVILVTFLTLLRGIDMHV</sequence>
<feature type="domain" description="DUF7045" evidence="5">
    <location>
        <begin position="508"/>
        <end position="606"/>
    </location>
</feature>
<feature type="domain" description="DUF7043" evidence="3">
    <location>
        <begin position="394"/>
        <end position="496"/>
    </location>
</feature>
<evidence type="ECO:0000259" key="5">
    <source>
        <dbReference type="Pfam" id="PF23073"/>
    </source>
</evidence>
<reference evidence="6 7" key="1">
    <citation type="submission" date="2015-07" db="EMBL/GenBank/DDBJ databases">
        <title>The genome of Dufourea novaeangliae.</title>
        <authorList>
            <person name="Pan H."/>
            <person name="Kapheim K."/>
        </authorList>
    </citation>
    <scope>NUCLEOTIDE SEQUENCE [LARGE SCALE GENOMIC DNA]</scope>
    <source>
        <strain evidence="6">0120121106</strain>
        <tissue evidence="6">Whole body</tissue>
    </source>
</reference>
<dbReference type="PANTHER" id="PTHR22255:SF4">
    <property type="entry name" value="CATION-INDEPENDENT MANNOSE-6-PHOSPHATE RECEPTOR"/>
    <property type="match status" value="1"/>
</dbReference>
<feature type="region of interest" description="Disordered" evidence="1">
    <location>
        <begin position="1"/>
        <end position="52"/>
    </location>
</feature>
<dbReference type="STRING" id="178035.A0A154PNG8"/>
<keyword evidence="7" id="KW-1185">Reference proteome</keyword>
<dbReference type="EMBL" id="KQ434999">
    <property type="protein sequence ID" value="KZC13382.1"/>
    <property type="molecule type" value="Genomic_DNA"/>
</dbReference>
<feature type="domain" description="DUF7044" evidence="4">
    <location>
        <begin position="128"/>
        <end position="230"/>
    </location>
</feature>
<protein>
    <recommendedName>
        <fullName evidence="8">Cation-independent mannose-6-phosphate receptor</fullName>
    </recommendedName>
</protein>
<evidence type="ECO:0000256" key="1">
    <source>
        <dbReference type="SAM" id="MobiDB-lite"/>
    </source>
</evidence>
<dbReference type="Proteomes" id="UP000076502">
    <property type="component" value="Unassembled WGS sequence"/>
</dbReference>
<evidence type="ECO:0000259" key="2">
    <source>
        <dbReference type="Pfam" id="PF23069"/>
    </source>
</evidence>
<evidence type="ECO:0000313" key="6">
    <source>
        <dbReference type="EMBL" id="KZC13382.1"/>
    </source>
</evidence>
<evidence type="ECO:0008006" key="8">
    <source>
        <dbReference type="Google" id="ProtNLM"/>
    </source>
</evidence>
<organism evidence="6 7">
    <name type="scientific">Dufourea novaeangliae</name>
    <name type="common">Sweat bee</name>
    <dbReference type="NCBI Taxonomy" id="178035"/>
    <lineage>
        <taxon>Eukaryota</taxon>
        <taxon>Metazoa</taxon>
        <taxon>Ecdysozoa</taxon>
        <taxon>Arthropoda</taxon>
        <taxon>Hexapoda</taxon>
        <taxon>Insecta</taxon>
        <taxon>Pterygota</taxon>
        <taxon>Neoptera</taxon>
        <taxon>Endopterygota</taxon>
        <taxon>Hymenoptera</taxon>
        <taxon>Apocrita</taxon>
        <taxon>Aculeata</taxon>
        <taxon>Apoidea</taxon>
        <taxon>Anthophila</taxon>
        <taxon>Halictidae</taxon>
        <taxon>Rophitinae</taxon>
        <taxon>Dufourea</taxon>
    </lineage>
</organism>
<feature type="domain" description="DUF7042" evidence="2">
    <location>
        <begin position="250"/>
        <end position="375"/>
    </location>
</feature>
<evidence type="ECO:0000313" key="7">
    <source>
        <dbReference type="Proteomes" id="UP000076502"/>
    </source>
</evidence>
<gene>
    <name evidence="6" type="ORF">WN55_05980</name>
</gene>
<dbReference type="PANTHER" id="PTHR22255">
    <property type="entry name" value="LP06548P"/>
    <property type="match status" value="1"/>
</dbReference>
<dbReference type="AlphaFoldDB" id="A0A154PNG8"/>
<dbReference type="InterPro" id="IPR055470">
    <property type="entry name" value="DUF7042"/>
</dbReference>
<dbReference type="OrthoDB" id="6380161at2759"/>
<evidence type="ECO:0000259" key="3">
    <source>
        <dbReference type="Pfam" id="PF23070"/>
    </source>
</evidence>
<dbReference type="InterPro" id="IPR055471">
    <property type="entry name" value="DUF7043"/>
</dbReference>
<dbReference type="InterPro" id="IPR055472">
    <property type="entry name" value="DUF7044"/>
</dbReference>
<dbReference type="Pfam" id="PF23071">
    <property type="entry name" value="DUF7044"/>
    <property type="match status" value="1"/>
</dbReference>
<dbReference type="Pfam" id="PF23073">
    <property type="entry name" value="DUF7045"/>
    <property type="match status" value="1"/>
</dbReference>
<dbReference type="InterPro" id="IPR055473">
    <property type="entry name" value="DUF7045"/>
</dbReference>